<protein>
    <submittedName>
        <fullName evidence="2">Uncharacterized protein</fullName>
    </submittedName>
</protein>
<organism evidence="2 3">
    <name type="scientific">Podarcis lilfordi</name>
    <name type="common">Lilford's wall lizard</name>
    <dbReference type="NCBI Taxonomy" id="74358"/>
    <lineage>
        <taxon>Eukaryota</taxon>
        <taxon>Metazoa</taxon>
        <taxon>Chordata</taxon>
        <taxon>Craniata</taxon>
        <taxon>Vertebrata</taxon>
        <taxon>Euteleostomi</taxon>
        <taxon>Lepidosauria</taxon>
        <taxon>Squamata</taxon>
        <taxon>Bifurcata</taxon>
        <taxon>Unidentata</taxon>
        <taxon>Episquamata</taxon>
        <taxon>Laterata</taxon>
        <taxon>Lacertibaenia</taxon>
        <taxon>Lacertidae</taxon>
        <taxon>Podarcis</taxon>
    </lineage>
</organism>
<dbReference type="Proteomes" id="UP001178461">
    <property type="component" value="Chromosome 2"/>
</dbReference>
<dbReference type="AlphaFoldDB" id="A0AA35JVB6"/>
<keyword evidence="3" id="KW-1185">Reference proteome</keyword>
<evidence type="ECO:0000313" key="3">
    <source>
        <dbReference type="Proteomes" id="UP001178461"/>
    </source>
</evidence>
<reference evidence="2" key="1">
    <citation type="submission" date="2022-12" db="EMBL/GenBank/DDBJ databases">
        <authorList>
            <person name="Alioto T."/>
            <person name="Alioto T."/>
            <person name="Gomez Garrido J."/>
        </authorList>
    </citation>
    <scope>NUCLEOTIDE SEQUENCE</scope>
</reference>
<evidence type="ECO:0000256" key="1">
    <source>
        <dbReference type="SAM" id="MobiDB-lite"/>
    </source>
</evidence>
<sequence length="92" mass="9643">MEVPGEFNRIKPAASILEVGSIRCPASSKLTYNRPNAQPTSPPPPGLQSVTPKFSAAAGVASASQILVSKMVRSVFLVRSLGLGPHFLNSPD</sequence>
<gene>
    <name evidence="2" type="ORF">PODLI_1B042636</name>
</gene>
<feature type="compositionally biased region" description="Polar residues" evidence="1">
    <location>
        <begin position="28"/>
        <end position="39"/>
    </location>
</feature>
<name>A0AA35JVB6_9SAUR</name>
<feature type="region of interest" description="Disordered" evidence="1">
    <location>
        <begin position="28"/>
        <end position="50"/>
    </location>
</feature>
<evidence type="ECO:0000313" key="2">
    <source>
        <dbReference type="EMBL" id="CAI5765807.1"/>
    </source>
</evidence>
<accession>A0AA35JVB6</accession>
<proteinExistence type="predicted"/>
<dbReference type="EMBL" id="OX395127">
    <property type="protein sequence ID" value="CAI5765807.1"/>
    <property type="molecule type" value="Genomic_DNA"/>
</dbReference>